<evidence type="ECO:0008006" key="4">
    <source>
        <dbReference type="Google" id="ProtNLM"/>
    </source>
</evidence>
<accession>A0A2H1FFF7</accession>
<protein>
    <recommendedName>
        <fullName evidence="4">PDGLE domain-containing protein</fullName>
    </recommendedName>
</protein>
<dbReference type="AlphaFoldDB" id="A0A2H1FFF7"/>
<sequence length="112" mass="12518">MNNKSTNLIFYIGTALLFISIIWFFILYGFANSGTTQKPSISESIQNNTHGAIVDYNYEVKIPSISFHKIKNQTVHATIDVGGIVTAIIGGIISMVLSKLLNLYWPDKKHRT</sequence>
<name>A0A2H1FFF7_9ARCH</name>
<evidence type="ECO:0000256" key="1">
    <source>
        <dbReference type="SAM" id="Phobius"/>
    </source>
</evidence>
<proteinExistence type="predicted"/>
<reference evidence="3" key="1">
    <citation type="submission" date="2017-03" db="EMBL/GenBank/DDBJ databases">
        <authorList>
            <person name="Herbold C."/>
        </authorList>
    </citation>
    <scope>NUCLEOTIDE SEQUENCE [LARGE SCALE GENOMIC DNA]</scope>
</reference>
<keyword evidence="1" id="KW-0472">Membrane</keyword>
<gene>
    <name evidence="2" type="ORF">NCS_11216</name>
</gene>
<evidence type="ECO:0000313" key="2">
    <source>
        <dbReference type="EMBL" id="SMH71409.1"/>
    </source>
</evidence>
<keyword evidence="3" id="KW-1185">Reference proteome</keyword>
<feature type="transmembrane region" description="Helical" evidence="1">
    <location>
        <begin position="81"/>
        <end position="105"/>
    </location>
</feature>
<evidence type="ECO:0000313" key="3">
    <source>
        <dbReference type="Proteomes" id="UP000230607"/>
    </source>
</evidence>
<feature type="transmembrane region" description="Helical" evidence="1">
    <location>
        <begin position="9"/>
        <end position="31"/>
    </location>
</feature>
<dbReference type="Proteomes" id="UP000230607">
    <property type="component" value="Chromosome 1"/>
</dbReference>
<keyword evidence="1" id="KW-1133">Transmembrane helix</keyword>
<organism evidence="2 3">
    <name type="scientific">Candidatus Nitrosotalea okcheonensis</name>
    <dbReference type="NCBI Taxonomy" id="1903276"/>
    <lineage>
        <taxon>Archaea</taxon>
        <taxon>Nitrososphaerota</taxon>
        <taxon>Nitrososphaeria</taxon>
        <taxon>Nitrosotaleales</taxon>
        <taxon>Nitrosotaleaceae</taxon>
        <taxon>Nitrosotalea</taxon>
    </lineage>
</organism>
<keyword evidence="1" id="KW-0812">Transmembrane</keyword>
<dbReference type="EMBL" id="LT841358">
    <property type="protein sequence ID" value="SMH71409.1"/>
    <property type="molecule type" value="Genomic_DNA"/>
</dbReference>